<dbReference type="SUPFAM" id="SSF48452">
    <property type="entry name" value="TPR-like"/>
    <property type="match status" value="1"/>
</dbReference>
<protein>
    <submittedName>
        <fullName evidence="5">Uncharacterized protein</fullName>
    </submittedName>
</protein>
<evidence type="ECO:0000256" key="4">
    <source>
        <dbReference type="SAM" id="SignalP"/>
    </source>
</evidence>
<reference evidence="5 6" key="1">
    <citation type="submission" date="2018-03" db="EMBL/GenBank/DDBJ databases">
        <title>The ancient ancestry and fast evolution of plastids.</title>
        <authorList>
            <person name="Moore K.R."/>
            <person name="Magnabosco C."/>
            <person name="Momper L."/>
            <person name="Gold D.A."/>
            <person name="Bosak T."/>
            <person name="Fournier G.P."/>
        </authorList>
    </citation>
    <scope>NUCLEOTIDE SEQUENCE [LARGE SCALE GENOMIC DNA]</scope>
    <source>
        <strain evidence="5 6">CCALA 016</strain>
    </source>
</reference>
<feature type="repeat" description="TPR" evidence="3">
    <location>
        <begin position="203"/>
        <end position="236"/>
    </location>
</feature>
<evidence type="ECO:0000256" key="3">
    <source>
        <dbReference type="PROSITE-ProRule" id="PRU00339"/>
    </source>
</evidence>
<dbReference type="SMART" id="SM00028">
    <property type="entry name" value="TPR"/>
    <property type="match status" value="2"/>
</dbReference>
<comment type="caution">
    <text evidence="5">The sequence shown here is derived from an EMBL/GenBank/DDBJ whole genome shotgun (WGS) entry which is preliminary data.</text>
</comment>
<sequence>MKTKLNQGLTKIACACSVSLTILTGVLPPSLAGDPFRNSNPRDIGDKTEAAFDELFKKGNYKAAEEYVIVATQTEPNEPLAYAMRASLAYTKKDMEGLKNYANKTIEVAQNLSDKDPLRGNLYLAVGHFLEGGYIFQTEGPVSALPRLQKVFQYLETAEKVNPDDPELNLLKGYLELMLSVNLPFSSPQQAIERLETYAAPNFLVDRGIALAYRDLKDYDQALKFIKEALQETPDNPELHYLTGQILRSKGRKEKNVALLKQALDYYNQAFKKEDQLPEVVLKSLRYEHRKVQAEISDLEGGTPKK</sequence>
<dbReference type="OrthoDB" id="505056at2"/>
<dbReference type="EMBL" id="PXOH01000005">
    <property type="protein sequence ID" value="PSF38107.1"/>
    <property type="molecule type" value="Genomic_DNA"/>
</dbReference>
<evidence type="ECO:0000256" key="2">
    <source>
        <dbReference type="ARBA" id="ARBA00022803"/>
    </source>
</evidence>
<keyword evidence="1" id="KW-0677">Repeat</keyword>
<accession>A0A2T1M0C6</accession>
<dbReference type="AlphaFoldDB" id="A0A2T1M0C6"/>
<evidence type="ECO:0000313" key="6">
    <source>
        <dbReference type="Proteomes" id="UP000239001"/>
    </source>
</evidence>
<feature type="chain" id="PRO_5015765763" evidence="4">
    <location>
        <begin position="33"/>
        <end position="306"/>
    </location>
</feature>
<dbReference type="InterPro" id="IPR011990">
    <property type="entry name" value="TPR-like_helical_dom_sf"/>
</dbReference>
<keyword evidence="4" id="KW-0732">Signal</keyword>
<feature type="signal peptide" evidence="4">
    <location>
        <begin position="1"/>
        <end position="32"/>
    </location>
</feature>
<dbReference type="Pfam" id="PF20308">
    <property type="entry name" value="TPR-S"/>
    <property type="match status" value="1"/>
</dbReference>
<dbReference type="NCBIfam" id="NF041522">
    <property type="entry name" value="TPR_sll0314"/>
    <property type="match status" value="1"/>
</dbReference>
<gene>
    <name evidence="5" type="ORF">C7H19_06450</name>
</gene>
<reference evidence="5 6" key="2">
    <citation type="submission" date="2018-03" db="EMBL/GenBank/DDBJ databases">
        <authorList>
            <person name="Keele B.F."/>
        </authorList>
    </citation>
    <scope>NUCLEOTIDE SEQUENCE [LARGE SCALE GENOMIC DNA]</scope>
    <source>
        <strain evidence="5 6">CCALA 016</strain>
    </source>
</reference>
<name>A0A2T1M0C6_9CHRO</name>
<dbReference type="PANTHER" id="PTHR44943:SF8">
    <property type="entry name" value="TPR REPEAT-CONTAINING PROTEIN MJ0263"/>
    <property type="match status" value="1"/>
</dbReference>
<dbReference type="RefSeq" id="WP_106456072.1">
    <property type="nucleotide sequence ID" value="NZ_PXOH01000005.1"/>
</dbReference>
<evidence type="ECO:0000256" key="1">
    <source>
        <dbReference type="ARBA" id="ARBA00022737"/>
    </source>
</evidence>
<evidence type="ECO:0000313" key="5">
    <source>
        <dbReference type="EMBL" id="PSF38107.1"/>
    </source>
</evidence>
<dbReference type="PANTHER" id="PTHR44943">
    <property type="entry name" value="CELLULOSE SYNTHASE OPERON PROTEIN C"/>
    <property type="match status" value="1"/>
</dbReference>
<dbReference type="InterPro" id="IPR048173">
    <property type="entry name" value="Sll0314-like"/>
</dbReference>
<dbReference type="InterPro" id="IPR051685">
    <property type="entry name" value="Ycf3/AcsC/BcsC/TPR_MFPF"/>
</dbReference>
<keyword evidence="2 3" id="KW-0802">TPR repeat</keyword>
<organism evidence="5 6">
    <name type="scientific">Aphanothece hegewaldii CCALA 016</name>
    <dbReference type="NCBI Taxonomy" id="2107694"/>
    <lineage>
        <taxon>Bacteria</taxon>
        <taxon>Bacillati</taxon>
        <taxon>Cyanobacteriota</taxon>
        <taxon>Cyanophyceae</taxon>
        <taxon>Oscillatoriophycideae</taxon>
        <taxon>Chroococcales</taxon>
        <taxon>Aphanothecaceae</taxon>
        <taxon>Aphanothece</taxon>
    </lineage>
</organism>
<dbReference type="Proteomes" id="UP000239001">
    <property type="component" value="Unassembled WGS sequence"/>
</dbReference>
<dbReference type="InterPro" id="IPR019734">
    <property type="entry name" value="TPR_rpt"/>
</dbReference>
<dbReference type="InterPro" id="IPR046880">
    <property type="entry name" value="TPR-S"/>
</dbReference>
<dbReference type="Gene3D" id="1.25.40.10">
    <property type="entry name" value="Tetratricopeptide repeat domain"/>
    <property type="match status" value="2"/>
</dbReference>
<dbReference type="PROSITE" id="PS50005">
    <property type="entry name" value="TPR"/>
    <property type="match status" value="1"/>
</dbReference>
<keyword evidence="6" id="KW-1185">Reference proteome</keyword>
<proteinExistence type="predicted"/>